<dbReference type="AlphaFoldDB" id="A0A8H7NVQ4"/>
<dbReference type="PANTHER" id="PTHR43161:SF23">
    <property type="entry name" value="(R,R)-BUTANEDIOL DEHYDROGENASE-RELATED"/>
    <property type="match status" value="1"/>
</dbReference>
<keyword evidence="5" id="KW-0560">Oxidoreductase</keyword>
<feature type="domain" description="Enoyl reductase (ER)" evidence="7">
    <location>
        <begin position="8"/>
        <end position="338"/>
    </location>
</feature>
<comment type="similarity">
    <text evidence="2 6">Belongs to the zinc-containing alcohol dehydrogenase family.</text>
</comment>
<evidence type="ECO:0000313" key="8">
    <source>
        <dbReference type="EMBL" id="KAF9806128.1"/>
    </source>
</evidence>
<dbReference type="Proteomes" id="UP000639403">
    <property type="component" value="Unassembled WGS sequence"/>
</dbReference>
<organism evidence="8 9">
    <name type="scientific">Rhodonia placenta</name>
    <dbReference type="NCBI Taxonomy" id="104341"/>
    <lineage>
        <taxon>Eukaryota</taxon>
        <taxon>Fungi</taxon>
        <taxon>Dikarya</taxon>
        <taxon>Basidiomycota</taxon>
        <taxon>Agaricomycotina</taxon>
        <taxon>Agaricomycetes</taxon>
        <taxon>Polyporales</taxon>
        <taxon>Adustoporiaceae</taxon>
        <taxon>Rhodonia</taxon>
    </lineage>
</organism>
<evidence type="ECO:0000256" key="6">
    <source>
        <dbReference type="RuleBase" id="RU361277"/>
    </source>
</evidence>
<dbReference type="PANTHER" id="PTHR43161">
    <property type="entry name" value="SORBITOL DEHYDROGENASE"/>
    <property type="match status" value="1"/>
</dbReference>
<name>A0A8H7NVQ4_9APHY</name>
<evidence type="ECO:0000256" key="3">
    <source>
        <dbReference type="ARBA" id="ARBA00022723"/>
    </source>
</evidence>
<reference evidence="8" key="2">
    <citation type="journal article" name="Front. Microbiol.">
        <title>Degradative Capacity of Two Strains of Rhodonia placenta: From Phenotype to Genotype.</title>
        <authorList>
            <person name="Kolle M."/>
            <person name="Horta M.A.C."/>
            <person name="Nowrousian M."/>
            <person name="Ohm R.A."/>
            <person name="Benz J.P."/>
            <person name="Pilgard A."/>
        </authorList>
    </citation>
    <scope>NUCLEOTIDE SEQUENCE</scope>
    <source>
        <strain evidence="8">FPRL280</strain>
    </source>
</reference>
<dbReference type="EMBL" id="JADOXO010000346">
    <property type="protein sequence ID" value="KAF9806128.1"/>
    <property type="molecule type" value="Genomic_DNA"/>
</dbReference>
<dbReference type="InterPro" id="IPR013154">
    <property type="entry name" value="ADH-like_N"/>
</dbReference>
<keyword evidence="3 6" id="KW-0479">Metal-binding</keyword>
<dbReference type="PROSITE" id="PS00059">
    <property type="entry name" value="ADH_ZINC"/>
    <property type="match status" value="1"/>
</dbReference>
<dbReference type="GO" id="GO:0008270">
    <property type="term" value="F:zinc ion binding"/>
    <property type="evidence" value="ECO:0007669"/>
    <property type="project" value="InterPro"/>
</dbReference>
<dbReference type="Pfam" id="PF00107">
    <property type="entry name" value="ADH_zinc_N"/>
    <property type="match status" value="1"/>
</dbReference>
<evidence type="ECO:0000256" key="2">
    <source>
        <dbReference type="ARBA" id="ARBA00008072"/>
    </source>
</evidence>
<dbReference type="SMART" id="SM00829">
    <property type="entry name" value="PKS_ER"/>
    <property type="match status" value="1"/>
</dbReference>
<evidence type="ECO:0000259" key="7">
    <source>
        <dbReference type="SMART" id="SM00829"/>
    </source>
</evidence>
<evidence type="ECO:0000256" key="5">
    <source>
        <dbReference type="ARBA" id="ARBA00023002"/>
    </source>
</evidence>
<dbReference type="SUPFAM" id="SSF50129">
    <property type="entry name" value="GroES-like"/>
    <property type="match status" value="1"/>
</dbReference>
<evidence type="ECO:0000256" key="4">
    <source>
        <dbReference type="ARBA" id="ARBA00022833"/>
    </source>
</evidence>
<comment type="caution">
    <text evidence="8">The sequence shown here is derived from an EMBL/GenBank/DDBJ whole genome shotgun (WGS) entry which is preliminary data.</text>
</comment>
<accession>A0A8H7NVQ4</accession>
<dbReference type="InterPro" id="IPR036291">
    <property type="entry name" value="NAD(P)-bd_dom_sf"/>
</dbReference>
<dbReference type="Gene3D" id="3.90.180.10">
    <property type="entry name" value="Medium-chain alcohol dehydrogenases, catalytic domain"/>
    <property type="match status" value="1"/>
</dbReference>
<dbReference type="InterPro" id="IPR011032">
    <property type="entry name" value="GroES-like_sf"/>
</dbReference>
<dbReference type="InterPro" id="IPR020843">
    <property type="entry name" value="ER"/>
</dbReference>
<dbReference type="SUPFAM" id="SSF51735">
    <property type="entry name" value="NAD(P)-binding Rossmann-fold domains"/>
    <property type="match status" value="1"/>
</dbReference>
<reference evidence="8" key="1">
    <citation type="submission" date="2020-11" db="EMBL/GenBank/DDBJ databases">
        <authorList>
            <person name="Koelle M."/>
            <person name="Horta M.A.C."/>
            <person name="Nowrousian M."/>
            <person name="Ohm R.A."/>
            <person name="Benz P."/>
            <person name="Pilgard A."/>
        </authorList>
    </citation>
    <scope>NUCLEOTIDE SEQUENCE</scope>
    <source>
        <strain evidence="8">FPRL280</strain>
    </source>
</reference>
<dbReference type="InterPro" id="IPR002328">
    <property type="entry name" value="ADH_Zn_CS"/>
</dbReference>
<sequence>MKAIQYYGPGDIRLDDVPEPTPGAGQVKLKVRLCGSDVHSYFAFLPPSPTLTDVHPVTKERLPVVMGHEFSGTIVALGSGVDTERLSVGKNVVVEPLISCMEPTCKPCSAGTRNICPLATFIGIGGWGGGLAEYIAIKQEFVHVLPDGISLEIGALIEPLSVAWHAVKISKLHEGHSALIIGAGPVRTTFTYRAFGASWVGISEPAARRRETALKFSASALFDPLSSDVAAETFKATGGLGADVVYDCAGTQATFDAALKAARPRGTVVQVAVWDKSPTLDITTLQRKELFLTSSQGCDREHPEILQAVADGKFPLLGDLITKKIPLEELMTGGIKVLAEDKDSQSECGR</sequence>
<protein>
    <recommendedName>
        <fullName evidence="7">Enoyl reductase (ER) domain-containing protein</fullName>
    </recommendedName>
</protein>
<comment type="cofactor">
    <cofactor evidence="1 6">
        <name>Zn(2+)</name>
        <dbReference type="ChEBI" id="CHEBI:29105"/>
    </cofactor>
</comment>
<dbReference type="Gene3D" id="3.40.50.720">
    <property type="entry name" value="NAD(P)-binding Rossmann-like Domain"/>
    <property type="match status" value="1"/>
</dbReference>
<dbReference type="InterPro" id="IPR013149">
    <property type="entry name" value="ADH-like_C"/>
</dbReference>
<gene>
    <name evidence="8" type="ORF">IEO21_08810</name>
</gene>
<dbReference type="GO" id="GO:0005737">
    <property type="term" value="C:cytoplasm"/>
    <property type="evidence" value="ECO:0007669"/>
    <property type="project" value="TreeGrafter"/>
</dbReference>
<evidence type="ECO:0000313" key="9">
    <source>
        <dbReference type="Proteomes" id="UP000639403"/>
    </source>
</evidence>
<dbReference type="Pfam" id="PF08240">
    <property type="entry name" value="ADH_N"/>
    <property type="match status" value="1"/>
</dbReference>
<keyword evidence="4 6" id="KW-0862">Zinc</keyword>
<proteinExistence type="inferred from homology"/>
<dbReference type="GO" id="GO:0034079">
    <property type="term" value="P:butanediol biosynthetic process"/>
    <property type="evidence" value="ECO:0007669"/>
    <property type="project" value="TreeGrafter"/>
</dbReference>
<evidence type="ECO:0000256" key="1">
    <source>
        <dbReference type="ARBA" id="ARBA00001947"/>
    </source>
</evidence>
<dbReference type="GO" id="GO:0000721">
    <property type="term" value="F:(R,R)-butanediol dehydrogenase activity"/>
    <property type="evidence" value="ECO:0007669"/>
    <property type="project" value="TreeGrafter"/>
</dbReference>